<protein>
    <submittedName>
        <fullName evidence="5">Uncharacterized protein LOC106117297 isoform X1</fullName>
    </submittedName>
</protein>
<sequence>MEMENPDSLLRTFKYLHVCRICLGKGQNTLNLFSKTEDAIGILNKILECFQIKLEFKKHLPSFICKKCMEDVTIAWKFREKCINFEKQFAVYNRKVLETNVTLLHSNDELEEIEVKEEIGLDEENVDSTNHNKISGTSLKRTAENSLKCTYCNKTLKSKASLQKHKVSMHQKRKYLAVKTVAAHL</sequence>
<feature type="binding site" evidence="2">
    <location>
        <position position="68"/>
    </location>
    <ligand>
        <name>Zn(2+)</name>
        <dbReference type="ChEBI" id="CHEBI:29105"/>
    </ligand>
</feature>
<dbReference type="InterPro" id="IPR012934">
    <property type="entry name" value="Znf_AD"/>
</dbReference>
<keyword evidence="1" id="KW-0863">Zinc-finger</keyword>
<dbReference type="Gene3D" id="3.40.1800.20">
    <property type="match status" value="1"/>
</dbReference>
<feature type="binding site" evidence="2">
    <location>
        <position position="65"/>
    </location>
    <ligand>
        <name>Zn(2+)</name>
        <dbReference type="ChEBI" id="CHEBI:29105"/>
    </ligand>
</feature>
<feature type="domain" description="C2H2-type" evidence="3">
    <location>
        <begin position="147"/>
        <end position="175"/>
    </location>
</feature>
<dbReference type="SUPFAM" id="SSF57716">
    <property type="entry name" value="Glucocorticoid receptor-like (DNA-binding domain)"/>
    <property type="match status" value="1"/>
</dbReference>
<keyword evidence="2" id="KW-0479">Metal-binding</keyword>
<dbReference type="GeneID" id="106117297"/>
<dbReference type="PROSITE" id="PS00028">
    <property type="entry name" value="ZINC_FINGER_C2H2_1"/>
    <property type="match status" value="1"/>
</dbReference>
<reference evidence="5" key="1">
    <citation type="submission" date="2025-08" db="UniProtKB">
        <authorList>
            <consortium name="RefSeq"/>
        </authorList>
    </citation>
    <scope>IDENTIFICATION</scope>
</reference>
<evidence type="ECO:0000313" key="5">
    <source>
        <dbReference type="RefSeq" id="XP_013166988.1"/>
    </source>
</evidence>
<dbReference type="KEGG" id="pxu:106117297"/>
<dbReference type="InterPro" id="IPR013087">
    <property type="entry name" value="Znf_C2H2_type"/>
</dbReference>
<name>A0AAJ6Z821_PAPXU</name>
<feature type="domain" description="ZAD" evidence="4">
    <location>
        <begin position="17"/>
        <end position="92"/>
    </location>
</feature>
<organism evidence="5">
    <name type="scientific">Papilio xuthus</name>
    <name type="common">Asian swallowtail butterfly</name>
    <dbReference type="NCBI Taxonomy" id="66420"/>
    <lineage>
        <taxon>Eukaryota</taxon>
        <taxon>Metazoa</taxon>
        <taxon>Ecdysozoa</taxon>
        <taxon>Arthropoda</taxon>
        <taxon>Hexapoda</taxon>
        <taxon>Insecta</taxon>
        <taxon>Pterygota</taxon>
        <taxon>Neoptera</taxon>
        <taxon>Endopterygota</taxon>
        <taxon>Lepidoptera</taxon>
        <taxon>Glossata</taxon>
        <taxon>Ditrysia</taxon>
        <taxon>Papilionoidea</taxon>
        <taxon>Papilionidae</taxon>
        <taxon>Papilioninae</taxon>
        <taxon>Papilio</taxon>
    </lineage>
</organism>
<dbReference type="GO" id="GO:0008270">
    <property type="term" value="F:zinc ion binding"/>
    <property type="evidence" value="ECO:0007669"/>
    <property type="project" value="UniProtKB-UniRule"/>
</dbReference>
<evidence type="ECO:0000259" key="3">
    <source>
        <dbReference type="PROSITE" id="PS50157"/>
    </source>
</evidence>
<dbReference type="Pfam" id="PF07776">
    <property type="entry name" value="zf-AD"/>
    <property type="match status" value="1"/>
</dbReference>
<dbReference type="AlphaFoldDB" id="A0AAJ6Z821"/>
<dbReference type="RefSeq" id="XP_013166988.1">
    <property type="nucleotide sequence ID" value="XM_013311534.1"/>
</dbReference>
<dbReference type="SMART" id="SM00868">
    <property type="entry name" value="zf-AD"/>
    <property type="match status" value="1"/>
</dbReference>
<dbReference type="GO" id="GO:0005634">
    <property type="term" value="C:nucleus"/>
    <property type="evidence" value="ECO:0007669"/>
    <property type="project" value="InterPro"/>
</dbReference>
<keyword evidence="2" id="KW-0862">Zinc</keyword>
<dbReference type="SMART" id="SM00355">
    <property type="entry name" value="ZnF_C2H2"/>
    <property type="match status" value="1"/>
</dbReference>
<feature type="binding site" evidence="2">
    <location>
        <position position="19"/>
    </location>
    <ligand>
        <name>Zn(2+)</name>
        <dbReference type="ChEBI" id="CHEBI:29105"/>
    </ligand>
</feature>
<dbReference type="PROSITE" id="PS50157">
    <property type="entry name" value="ZINC_FINGER_C2H2_2"/>
    <property type="match status" value="1"/>
</dbReference>
<dbReference type="PROSITE" id="PS51915">
    <property type="entry name" value="ZAD"/>
    <property type="match status" value="1"/>
</dbReference>
<evidence type="ECO:0000256" key="1">
    <source>
        <dbReference type="PROSITE-ProRule" id="PRU00042"/>
    </source>
</evidence>
<feature type="binding site" evidence="2">
    <location>
        <position position="22"/>
    </location>
    <ligand>
        <name>Zn(2+)</name>
        <dbReference type="ChEBI" id="CHEBI:29105"/>
    </ligand>
</feature>
<proteinExistence type="predicted"/>
<evidence type="ECO:0000259" key="4">
    <source>
        <dbReference type="PROSITE" id="PS51915"/>
    </source>
</evidence>
<evidence type="ECO:0000256" key="2">
    <source>
        <dbReference type="PROSITE-ProRule" id="PRU01263"/>
    </source>
</evidence>
<accession>A0AAJ6Z821</accession>
<dbReference type="Gene3D" id="3.30.160.60">
    <property type="entry name" value="Classic Zinc Finger"/>
    <property type="match status" value="1"/>
</dbReference>
<gene>
    <name evidence="5" type="primary">LOC106117297</name>
</gene>
<dbReference type="Proteomes" id="UP000694872">
    <property type="component" value="Unplaced"/>
</dbReference>